<reference evidence="1 2" key="1">
    <citation type="submission" date="2017-07" db="EMBL/GenBank/DDBJ databases">
        <title>Phylogenetic study on the rhizospheric bacterium Ochrobactrum sp. A44.</title>
        <authorList>
            <person name="Krzyzanowska D.M."/>
            <person name="Ossowicki A."/>
            <person name="Rajewska M."/>
            <person name="Maciag T."/>
            <person name="Kaczynski Z."/>
            <person name="Czerwicka M."/>
            <person name="Jafra S."/>
        </authorList>
    </citation>
    <scope>NUCLEOTIDE SEQUENCE [LARGE SCALE GENOMIC DNA]</scope>
    <source>
        <strain evidence="1 2">OgA9a</strain>
    </source>
</reference>
<protein>
    <submittedName>
        <fullName evidence="1">Uncharacterized protein</fullName>
    </submittedName>
</protein>
<organism evidence="1 2">
    <name type="scientific">Brucella grignonensis</name>
    <dbReference type="NCBI Taxonomy" id="94627"/>
    <lineage>
        <taxon>Bacteria</taxon>
        <taxon>Pseudomonadati</taxon>
        <taxon>Pseudomonadota</taxon>
        <taxon>Alphaproteobacteria</taxon>
        <taxon>Hyphomicrobiales</taxon>
        <taxon>Brucellaceae</taxon>
        <taxon>Brucella/Ochrobactrum group</taxon>
        <taxon>Brucella</taxon>
    </lineage>
</organism>
<keyword evidence="2" id="KW-1185">Reference proteome</keyword>
<dbReference type="AlphaFoldDB" id="A0A256F2L3"/>
<comment type="caution">
    <text evidence="1">The sequence shown here is derived from an EMBL/GenBank/DDBJ whole genome shotgun (WGS) entry which is preliminary data.</text>
</comment>
<dbReference type="EMBL" id="NNRL01000164">
    <property type="protein sequence ID" value="OYR08936.1"/>
    <property type="molecule type" value="Genomic_DNA"/>
</dbReference>
<dbReference type="Proteomes" id="UP000216478">
    <property type="component" value="Unassembled WGS sequence"/>
</dbReference>
<evidence type="ECO:0000313" key="1">
    <source>
        <dbReference type="EMBL" id="OYR08936.1"/>
    </source>
</evidence>
<proteinExistence type="predicted"/>
<name>A0A256F2L3_9HYPH</name>
<sequence>MAFPCRKETPWAKLCQQARSVVLLDFIECIKALHGYDAIYGNNQNKLPK</sequence>
<accession>A0A256F2L3</accession>
<evidence type="ECO:0000313" key="2">
    <source>
        <dbReference type="Proteomes" id="UP000216478"/>
    </source>
</evidence>
<gene>
    <name evidence="1" type="ORF">CEV33_2658</name>
</gene>